<dbReference type="AlphaFoldDB" id="A0A5B7IP04"/>
<dbReference type="EMBL" id="VSRR010063502">
    <property type="protein sequence ID" value="MPC83789.1"/>
    <property type="molecule type" value="Genomic_DNA"/>
</dbReference>
<gene>
    <name evidence="2" type="ORF">E2C01_078505</name>
</gene>
<feature type="region of interest" description="Disordered" evidence="1">
    <location>
        <begin position="50"/>
        <end position="74"/>
    </location>
</feature>
<accession>A0A5B7IP04</accession>
<keyword evidence="3" id="KW-1185">Reference proteome</keyword>
<sequence>MVKIRPSNEGVKHDTNPLPHQNATTRYHTQSMASMANVWQTVISSHRITSHHKTQSSIFSASFPLPHPSLLQKH</sequence>
<proteinExistence type="predicted"/>
<protein>
    <submittedName>
        <fullName evidence="2">Uncharacterized protein</fullName>
    </submittedName>
</protein>
<evidence type="ECO:0000313" key="3">
    <source>
        <dbReference type="Proteomes" id="UP000324222"/>
    </source>
</evidence>
<comment type="caution">
    <text evidence="2">The sequence shown here is derived from an EMBL/GenBank/DDBJ whole genome shotgun (WGS) entry which is preliminary data.</text>
</comment>
<feature type="region of interest" description="Disordered" evidence="1">
    <location>
        <begin position="1"/>
        <end position="24"/>
    </location>
</feature>
<evidence type="ECO:0000313" key="2">
    <source>
        <dbReference type="EMBL" id="MPC83789.1"/>
    </source>
</evidence>
<name>A0A5B7IP04_PORTR</name>
<organism evidence="2 3">
    <name type="scientific">Portunus trituberculatus</name>
    <name type="common">Swimming crab</name>
    <name type="synonym">Neptunus trituberculatus</name>
    <dbReference type="NCBI Taxonomy" id="210409"/>
    <lineage>
        <taxon>Eukaryota</taxon>
        <taxon>Metazoa</taxon>
        <taxon>Ecdysozoa</taxon>
        <taxon>Arthropoda</taxon>
        <taxon>Crustacea</taxon>
        <taxon>Multicrustacea</taxon>
        <taxon>Malacostraca</taxon>
        <taxon>Eumalacostraca</taxon>
        <taxon>Eucarida</taxon>
        <taxon>Decapoda</taxon>
        <taxon>Pleocyemata</taxon>
        <taxon>Brachyura</taxon>
        <taxon>Eubrachyura</taxon>
        <taxon>Portunoidea</taxon>
        <taxon>Portunidae</taxon>
        <taxon>Portuninae</taxon>
        <taxon>Portunus</taxon>
    </lineage>
</organism>
<reference evidence="2 3" key="1">
    <citation type="submission" date="2019-05" db="EMBL/GenBank/DDBJ databases">
        <title>Another draft genome of Portunus trituberculatus and its Hox gene families provides insights of decapod evolution.</title>
        <authorList>
            <person name="Jeong J.-H."/>
            <person name="Song I."/>
            <person name="Kim S."/>
            <person name="Choi T."/>
            <person name="Kim D."/>
            <person name="Ryu S."/>
            <person name="Kim W."/>
        </authorList>
    </citation>
    <scope>NUCLEOTIDE SEQUENCE [LARGE SCALE GENOMIC DNA]</scope>
    <source>
        <tissue evidence="2">Muscle</tissue>
    </source>
</reference>
<dbReference type="Proteomes" id="UP000324222">
    <property type="component" value="Unassembled WGS sequence"/>
</dbReference>
<evidence type="ECO:0000256" key="1">
    <source>
        <dbReference type="SAM" id="MobiDB-lite"/>
    </source>
</evidence>